<keyword evidence="4 8" id="KW-0812">Transmembrane</keyword>
<dbReference type="InterPro" id="IPR052427">
    <property type="entry name" value="Glycosyltrans_GT2/GT47"/>
</dbReference>
<reference evidence="9" key="1">
    <citation type="journal article" date="2021" name="Nat. Commun.">
        <title>Genetic determinants of endophytism in the Arabidopsis root mycobiome.</title>
        <authorList>
            <person name="Mesny F."/>
            <person name="Miyauchi S."/>
            <person name="Thiergart T."/>
            <person name="Pickel B."/>
            <person name="Atanasova L."/>
            <person name="Karlsson M."/>
            <person name="Huettel B."/>
            <person name="Barry K.W."/>
            <person name="Haridas S."/>
            <person name="Chen C."/>
            <person name="Bauer D."/>
            <person name="Andreopoulos W."/>
            <person name="Pangilinan J."/>
            <person name="LaButti K."/>
            <person name="Riley R."/>
            <person name="Lipzen A."/>
            <person name="Clum A."/>
            <person name="Drula E."/>
            <person name="Henrissat B."/>
            <person name="Kohler A."/>
            <person name="Grigoriev I.V."/>
            <person name="Martin F.M."/>
            <person name="Hacquard S."/>
        </authorList>
    </citation>
    <scope>NUCLEOTIDE SEQUENCE</scope>
    <source>
        <strain evidence="9">MPI-CAGE-AT-0147</strain>
    </source>
</reference>
<dbReference type="PANTHER" id="PTHR47844:SF1">
    <property type="entry name" value="EXOSTOSIN-LIKE 2"/>
    <property type="match status" value="1"/>
</dbReference>
<name>A0A9P9F9Z7_9HYPO</name>
<feature type="transmembrane region" description="Helical" evidence="8">
    <location>
        <begin position="357"/>
        <end position="378"/>
    </location>
</feature>
<accession>A0A9P9F9Z7</accession>
<keyword evidence="7" id="KW-0325">Glycoprotein</keyword>
<dbReference type="Proteomes" id="UP000738349">
    <property type="component" value="Unassembled WGS sequence"/>
</dbReference>
<evidence type="ECO:0000256" key="5">
    <source>
        <dbReference type="ARBA" id="ARBA00022989"/>
    </source>
</evidence>
<dbReference type="EMBL" id="JAGMUV010000005">
    <property type="protein sequence ID" value="KAH7156517.1"/>
    <property type="molecule type" value="Genomic_DNA"/>
</dbReference>
<feature type="transmembrane region" description="Helical" evidence="8">
    <location>
        <begin position="324"/>
        <end position="351"/>
    </location>
</feature>
<evidence type="ECO:0000256" key="3">
    <source>
        <dbReference type="ARBA" id="ARBA00022679"/>
    </source>
</evidence>
<dbReference type="SUPFAM" id="SSF53448">
    <property type="entry name" value="Nucleotide-diphospho-sugar transferases"/>
    <property type="match status" value="1"/>
</dbReference>
<dbReference type="AlphaFoldDB" id="A0A9P9F9Z7"/>
<dbReference type="PANTHER" id="PTHR47844">
    <property type="entry name" value="SYNTHASE CPS1, PUTATIVE (AFU_ORTHOLOGUE AFUA_7G02500)-RELATED"/>
    <property type="match status" value="1"/>
</dbReference>
<dbReference type="OrthoDB" id="2849215at2759"/>
<feature type="transmembrane region" description="Helical" evidence="8">
    <location>
        <begin position="385"/>
        <end position="403"/>
    </location>
</feature>
<organism evidence="9 10">
    <name type="scientific">Dactylonectria macrodidyma</name>
    <dbReference type="NCBI Taxonomy" id="307937"/>
    <lineage>
        <taxon>Eukaryota</taxon>
        <taxon>Fungi</taxon>
        <taxon>Dikarya</taxon>
        <taxon>Ascomycota</taxon>
        <taxon>Pezizomycotina</taxon>
        <taxon>Sordariomycetes</taxon>
        <taxon>Hypocreomycetidae</taxon>
        <taxon>Hypocreales</taxon>
        <taxon>Nectriaceae</taxon>
        <taxon>Dactylonectria</taxon>
    </lineage>
</organism>
<feature type="transmembrane region" description="Helical" evidence="8">
    <location>
        <begin position="14"/>
        <end position="41"/>
    </location>
</feature>
<comment type="caution">
    <text evidence="9">The sequence shown here is derived from an EMBL/GenBank/DDBJ whole genome shotgun (WGS) entry which is preliminary data.</text>
</comment>
<evidence type="ECO:0000256" key="1">
    <source>
        <dbReference type="ARBA" id="ARBA00004370"/>
    </source>
</evidence>
<evidence type="ECO:0000256" key="4">
    <source>
        <dbReference type="ARBA" id="ARBA00022692"/>
    </source>
</evidence>
<keyword evidence="3 9" id="KW-0808">Transferase</keyword>
<dbReference type="GO" id="GO:0016757">
    <property type="term" value="F:glycosyltransferase activity"/>
    <property type="evidence" value="ECO:0007669"/>
    <property type="project" value="UniProtKB-KW"/>
</dbReference>
<gene>
    <name evidence="9" type="ORF">EDB81DRAFT_928532</name>
</gene>
<keyword evidence="5 8" id="KW-1133">Transmembrane helix</keyword>
<evidence type="ECO:0000256" key="6">
    <source>
        <dbReference type="ARBA" id="ARBA00023136"/>
    </source>
</evidence>
<keyword evidence="6 8" id="KW-0472">Membrane</keyword>
<keyword evidence="2" id="KW-0328">Glycosyltransferase</keyword>
<evidence type="ECO:0000256" key="2">
    <source>
        <dbReference type="ARBA" id="ARBA00022676"/>
    </source>
</evidence>
<proteinExistence type="predicted"/>
<dbReference type="GO" id="GO:0016020">
    <property type="term" value="C:membrane"/>
    <property type="evidence" value="ECO:0007669"/>
    <property type="project" value="UniProtKB-SubCell"/>
</dbReference>
<dbReference type="InterPro" id="IPR029044">
    <property type="entry name" value="Nucleotide-diphossugar_trans"/>
</dbReference>
<evidence type="ECO:0000256" key="7">
    <source>
        <dbReference type="ARBA" id="ARBA00023180"/>
    </source>
</evidence>
<protein>
    <submittedName>
        <fullName evidence="9">Nucleotide-diphospho-sugar transferase</fullName>
    </submittedName>
</protein>
<evidence type="ECO:0000313" key="9">
    <source>
        <dbReference type="EMBL" id="KAH7156517.1"/>
    </source>
</evidence>
<sequence>MKNPEPDVPTTGQVAGLILFISLISFQYLRLLGNFVGFLWYRPIPIPNRPVVTRRDCTVIIPIINANSFFLQKTIRSILRNYPRTIILVTIGTRRRDRLRARVDSLRFDFPNTEVHIGAVPVANKRLQIARAIPRVRTGITILADDRVVWPCSFLSEALAPFDDTKVGGVGTNKCIRRNVADSKWVSFLESCQSMYLENLNYEIRGTYAIDGSVQVLGGETVLLRTETVQTHDFLEAFKNESFLFKWSGPFSSGDDSFITQWLLRHGWHIAIQSLSDACVELPPRPFSQFLDHIHRRERSLLRSSIDTLFHPTKMWMRHLWGAYAIHLWGIVHFSIVFDIGIVVSFALTGYGFKSPLFVGAPVTAVLLAKLVELLPVLIQYPSDILFLPGLLIFGYILDFFKLKALLTICKKQWGKHPVADLEEGAQDQLGWI</sequence>
<evidence type="ECO:0000256" key="8">
    <source>
        <dbReference type="SAM" id="Phobius"/>
    </source>
</evidence>
<comment type="subcellular location">
    <subcellularLocation>
        <location evidence="1">Membrane</location>
    </subcellularLocation>
</comment>
<dbReference type="Pfam" id="PF13641">
    <property type="entry name" value="Glyco_tranf_2_3"/>
    <property type="match status" value="1"/>
</dbReference>
<keyword evidence="10" id="KW-1185">Reference proteome</keyword>
<evidence type="ECO:0000313" key="10">
    <source>
        <dbReference type="Proteomes" id="UP000738349"/>
    </source>
</evidence>